<dbReference type="SMART" id="SM00324">
    <property type="entry name" value="RhoGAP"/>
    <property type="match status" value="1"/>
</dbReference>
<feature type="region of interest" description="Disordered" evidence="2">
    <location>
        <begin position="639"/>
        <end position="672"/>
    </location>
</feature>
<dbReference type="HOGENOM" id="CLU_012874_1_0_1"/>
<dbReference type="GO" id="GO:0043274">
    <property type="term" value="F:phospholipase binding"/>
    <property type="evidence" value="ECO:0007669"/>
    <property type="project" value="TreeGrafter"/>
</dbReference>
<proteinExistence type="evidence at transcript level"/>
<feature type="compositionally biased region" description="Basic and acidic residues" evidence="2">
    <location>
        <begin position="830"/>
        <end position="839"/>
    </location>
</feature>
<feature type="compositionally biased region" description="Gly residues" evidence="2">
    <location>
        <begin position="44"/>
        <end position="60"/>
    </location>
</feature>
<dbReference type="AlphaFoldDB" id="F6X3X6"/>
<dbReference type="GO" id="GO:0005096">
    <property type="term" value="F:GTPase activator activity"/>
    <property type="evidence" value="ECO:0007669"/>
    <property type="project" value="UniProtKB-KW"/>
</dbReference>
<dbReference type="GO" id="GO:0072686">
    <property type="term" value="C:mitotic spindle"/>
    <property type="evidence" value="ECO:0007669"/>
    <property type="project" value="Ensembl"/>
</dbReference>
<feature type="compositionally biased region" description="Polar residues" evidence="2">
    <location>
        <begin position="752"/>
        <end position="778"/>
    </location>
</feature>
<dbReference type="CDD" id="cd04376">
    <property type="entry name" value="RhoGAP_ARHGAP6"/>
    <property type="match status" value="1"/>
</dbReference>
<feature type="region of interest" description="Disordered" evidence="2">
    <location>
        <begin position="1"/>
        <end position="120"/>
    </location>
</feature>
<dbReference type="PROSITE" id="PS50238">
    <property type="entry name" value="RHOGAP"/>
    <property type="match status" value="1"/>
</dbReference>
<dbReference type="InterPro" id="IPR008936">
    <property type="entry name" value="Rho_GTPase_activation_prot"/>
</dbReference>
<feature type="compositionally biased region" description="Pro residues" evidence="2">
    <location>
        <begin position="84"/>
        <end position="98"/>
    </location>
</feature>
<reference evidence="5" key="1">
    <citation type="submission" date="2009-03" db="EMBL/GenBank/DDBJ databases">
        <authorList>
            <person name="Warren W."/>
            <person name="Ye L."/>
            <person name="Minx P."/>
            <person name="Worley K."/>
            <person name="Gibbs R."/>
            <person name="Wilson R.K."/>
        </authorList>
    </citation>
    <scope>NUCLEOTIDE SEQUENCE [LARGE SCALE GENOMIC DNA]</scope>
</reference>
<dbReference type="GO" id="GO:0051895">
    <property type="term" value="P:negative regulation of focal adhesion assembly"/>
    <property type="evidence" value="ECO:0007669"/>
    <property type="project" value="Ensembl"/>
</dbReference>
<feature type="region of interest" description="Disordered" evidence="2">
    <location>
        <begin position="742"/>
        <end position="839"/>
    </location>
</feature>
<dbReference type="GO" id="GO:0015629">
    <property type="term" value="C:actin cytoskeleton"/>
    <property type="evidence" value="ECO:0007669"/>
    <property type="project" value="Ensembl"/>
</dbReference>
<evidence type="ECO:0000313" key="4">
    <source>
        <dbReference type="EMBL" id="JAB02464.1"/>
    </source>
</evidence>
<dbReference type="CTD" id="395"/>
<dbReference type="Gene3D" id="1.10.555.10">
    <property type="entry name" value="Rho GTPase activation protein"/>
    <property type="match status" value="1"/>
</dbReference>
<evidence type="ECO:0000313" key="5">
    <source>
        <dbReference type="Ensembl" id="ENSCJAP00000001768.5"/>
    </source>
</evidence>
<dbReference type="STRING" id="9483.ENSCJAP00000001768"/>
<dbReference type="OMA" id="WHSTLKC"/>
<evidence type="ECO:0000313" key="6">
    <source>
        <dbReference type="Proteomes" id="UP000008225"/>
    </source>
</evidence>
<dbReference type="GO" id="GO:0005829">
    <property type="term" value="C:cytosol"/>
    <property type="evidence" value="ECO:0007669"/>
    <property type="project" value="Ensembl"/>
</dbReference>
<dbReference type="GO" id="GO:0007165">
    <property type="term" value="P:signal transduction"/>
    <property type="evidence" value="ECO:0007669"/>
    <property type="project" value="InterPro"/>
</dbReference>
<dbReference type="GeneID" id="100389893"/>
<dbReference type="InterPro" id="IPR037863">
    <property type="entry name" value="RHOGAP6/36"/>
</dbReference>
<dbReference type="GeneTree" id="ENSGT00940000153904"/>
<dbReference type="EMBL" id="GAMT01009397">
    <property type="protein sequence ID" value="JAB02464.1"/>
    <property type="molecule type" value="mRNA"/>
</dbReference>
<evidence type="ECO:0000256" key="1">
    <source>
        <dbReference type="ARBA" id="ARBA00022468"/>
    </source>
</evidence>
<feature type="region of interest" description="Disordered" evidence="2">
    <location>
        <begin position="322"/>
        <end position="361"/>
    </location>
</feature>
<reference evidence="5" key="3">
    <citation type="submission" date="2025-05" db="UniProtKB">
        <authorList>
            <consortium name="Ensembl"/>
        </authorList>
    </citation>
    <scope>IDENTIFICATION</scope>
</reference>
<accession>U3BA69</accession>
<dbReference type="GO" id="GO:0016004">
    <property type="term" value="F:phospholipase activator activity"/>
    <property type="evidence" value="ECO:0007669"/>
    <property type="project" value="TreeGrafter"/>
</dbReference>
<dbReference type="GO" id="GO:0007015">
    <property type="term" value="P:actin filament organization"/>
    <property type="evidence" value="ECO:0007669"/>
    <property type="project" value="Ensembl"/>
</dbReference>
<evidence type="ECO:0000259" key="3">
    <source>
        <dbReference type="PROSITE" id="PS50238"/>
    </source>
</evidence>
<keyword evidence="6" id="KW-1185">Reference proteome</keyword>
<feature type="compositionally biased region" description="Low complexity" evidence="2">
    <location>
        <begin position="916"/>
        <end position="931"/>
    </location>
</feature>
<dbReference type="GO" id="GO:1902533">
    <property type="term" value="P:positive regulation of intracellular signal transduction"/>
    <property type="evidence" value="ECO:0007669"/>
    <property type="project" value="Ensembl"/>
</dbReference>
<feature type="domain" description="Rho-GAP" evidence="3">
    <location>
        <begin position="401"/>
        <end position="602"/>
    </location>
</feature>
<dbReference type="Bgee" id="ENSCJAG00000001025">
    <property type="expression patterns" value="Expressed in ovary and 5 other cell types or tissues"/>
</dbReference>
<organism evidence="5 6">
    <name type="scientific">Callithrix jacchus</name>
    <name type="common">White-tufted-ear marmoset</name>
    <name type="synonym">Simia Jacchus</name>
    <dbReference type="NCBI Taxonomy" id="9483"/>
    <lineage>
        <taxon>Eukaryota</taxon>
        <taxon>Metazoa</taxon>
        <taxon>Chordata</taxon>
        <taxon>Craniata</taxon>
        <taxon>Vertebrata</taxon>
        <taxon>Euteleostomi</taxon>
        <taxon>Mammalia</taxon>
        <taxon>Eutheria</taxon>
        <taxon>Euarchontoglires</taxon>
        <taxon>Primates</taxon>
        <taxon>Haplorrhini</taxon>
        <taxon>Platyrrhini</taxon>
        <taxon>Cebidae</taxon>
        <taxon>Callitrichinae</taxon>
        <taxon>Callithrix</taxon>
        <taxon>Callithrix</taxon>
    </lineage>
</organism>
<accession>F6X3X6</accession>
<dbReference type="OrthoDB" id="10024839at2759"/>
<dbReference type="SUPFAM" id="SSF48350">
    <property type="entry name" value="GTPase activation domain, GAP"/>
    <property type="match status" value="1"/>
</dbReference>
<feature type="region of interest" description="Disordered" evidence="2">
    <location>
        <begin position="858"/>
        <end position="951"/>
    </location>
</feature>
<dbReference type="PANTHER" id="PTHR12635:SF6">
    <property type="entry name" value="RHO GTPASE-ACTIVATING PROTEIN 6"/>
    <property type="match status" value="1"/>
</dbReference>
<sequence length="980" mass="106497">MSGQSLLHSVFSCSSPASSSAASAKGFSKRKLRQTRSLDPALIGGCGGGEAGAEGGGRGTTAGRLYSPSLPAEGLGPHLASSPRGPPPRATRLPPPGPLCSSFSTPSTPQEKSPSGSFHFDYEVPLGRGGLKKSMAWDLPSVLAGSASSRSASSILCSSGGGPNGIFTSPRRWLQQRKFQSPPDSRGHPYVVWKSEGDFTWNSMSGRSVRLRSVPIQSLSELERARLQEVAFYQLQQDCDLSCQITIPKDGQKRKKSLRKKLDSLGKEKNKDKEFIPQAFGMPLSQVIANDRAYKLKQDLQRDEQKDASDFVASLLPFGNKRQNKELSSSNSSLSSTSETPNESTSPNTPEPAPRARRRGAMSVDSITDLDDNHSRLLEALQLSLPAEAQSKKEKARDKKLSLNPIYRQVPRLVDSCCQHLEKHGLQTVGIFRVGSSKKRVRQLREEFDRGIDVSLEEEHSVHDVAALLKEFLRDMPDPLLTRELYTAFINTLLLEPEEQLGTLQLLIYLLPPCNCDTLHRLLQFLSIVARHAEDNINKDGQEVTGNKMTSLNLATIFGPNLLHKQKSSDKEFSVQSSARAEESTAIIAVVQKMIENYEALFMVPPDLQNEVLISLLETDPDVVDYLLRRKASQSSSPDMLQSEVSFSVGGRHSSTDSNKASSGDISPYDNNSPVLSERSLLAMQEDVAPGGSEKLYKVPRPFMLVGHLSSSKSRESSPGSRLGKDLSEEPFNIWGTWHSTLKSGSKDPGMTGSSGDIFESSSLRPGPCSLSQGNLSPNWPRWQGNPAELDSSTKVAQRTQPAAPAREGRAHAVVPRAYSTPHVHGGSGKSERPMARSEQHLILSSAHDLSESELDLAGLQSQATSRCQRPRGSTRDDKRPPPPYPGPGKPAAAAAAAVTAWIQGPREGAGTATDQGGQEAKPEQQAAQKKLSSANSLPAGDQDSPRLGDAGWLDWQRERWQIWELLSADNADALPETLV</sequence>
<feature type="region of interest" description="Disordered" evidence="2">
    <location>
        <begin position="709"/>
        <end position="728"/>
    </location>
</feature>
<feature type="compositionally biased region" description="Low complexity" evidence="2">
    <location>
        <begin position="326"/>
        <end position="348"/>
    </location>
</feature>
<feature type="compositionally biased region" description="Polar residues" evidence="2">
    <location>
        <begin position="791"/>
        <end position="801"/>
    </location>
</feature>
<name>F6X3X6_CALJA</name>
<reference evidence="4" key="2">
    <citation type="journal article" date="2014" name="Gigascience">
        <title>De novo assembly of the common marmoset transcriptome from NextGen mRNA sequences.</title>
        <authorList>
            <person name="Maudhoo M.D."/>
            <person name="Ren D."/>
            <person name="Gradnigo J.S."/>
            <person name="Gibbs R.M."/>
            <person name="Lubker A.C."/>
            <person name="Moriyama E.N."/>
            <person name="French J.A."/>
            <person name="Norgren R.B.Jr."/>
        </authorList>
    </citation>
    <scope>NUCLEOTIDE SEQUENCE</scope>
    <source>
        <tissue evidence="4">Bladder</tissue>
    </source>
</reference>
<dbReference type="PANTHER" id="PTHR12635">
    <property type="entry name" value="RHO-GTPASE-ACTIVATING PROTEIN 6 FAMILY MEMBER"/>
    <property type="match status" value="1"/>
</dbReference>
<keyword evidence="1" id="KW-0343">GTPase activation</keyword>
<feature type="compositionally biased region" description="Polar residues" evidence="2">
    <location>
        <begin position="656"/>
        <end position="672"/>
    </location>
</feature>
<dbReference type="FunFam" id="1.10.555.10:FF:000017">
    <property type="entry name" value="Rho GTPase activating protein 6"/>
    <property type="match status" value="1"/>
</dbReference>
<dbReference type="Proteomes" id="UP000008225">
    <property type="component" value="Chromosome X"/>
</dbReference>
<dbReference type="InterPro" id="IPR041852">
    <property type="entry name" value="ARHGAP6_RhoGAP"/>
</dbReference>
<protein>
    <submittedName>
        <fullName evidence="5">Rho GTPase activating protein 6</fullName>
    </submittedName>
    <submittedName>
        <fullName evidence="4">Rho GTPase-activating protein 6 isoform 1</fullName>
    </submittedName>
</protein>
<dbReference type="Ensembl" id="ENSCJAT00000001877.5">
    <property type="protein sequence ID" value="ENSCJAP00000001768.5"/>
    <property type="gene ID" value="ENSCJAG00000001025.5"/>
</dbReference>
<dbReference type="GO" id="GO:0051497">
    <property type="term" value="P:negative regulation of stress fiber assembly"/>
    <property type="evidence" value="ECO:0007669"/>
    <property type="project" value="Ensembl"/>
</dbReference>
<feature type="compositionally biased region" description="Low complexity" evidence="2">
    <location>
        <begin position="12"/>
        <end position="24"/>
    </location>
</feature>
<dbReference type="KEGG" id="cjc:100389893"/>
<evidence type="ECO:0000256" key="2">
    <source>
        <dbReference type="SAM" id="MobiDB-lite"/>
    </source>
</evidence>
<dbReference type="GO" id="GO:0048041">
    <property type="term" value="P:focal adhesion assembly"/>
    <property type="evidence" value="ECO:0007669"/>
    <property type="project" value="Ensembl"/>
</dbReference>
<gene>
    <name evidence="4 5" type="primary">ARHGAP6</name>
</gene>
<dbReference type="InterPro" id="IPR000198">
    <property type="entry name" value="RhoGAP_dom"/>
</dbReference>
<dbReference type="RefSeq" id="XP_035144780.1">
    <property type="nucleotide sequence ID" value="XM_035288889.2"/>
</dbReference>
<dbReference type="Pfam" id="PF00620">
    <property type="entry name" value="RhoGAP"/>
    <property type="match status" value="1"/>
</dbReference>
<feature type="compositionally biased region" description="Polar residues" evidence="2">
    <location>
        <begin position="101"/>
        <end position="116"/>
    </location>
</feature>